<keyword evidence="2" id="KW-1185">Reference proteome</keyword>
<protein>
    <submittedName>
        <fullName evidence="1">Uncharacterized protein</fullName>
    </submittedName>
</protein>
<evidence type="ECO:0000313" key="1">
    <source>
        <dbReference type="EMBL" id="MEV4680703.1"/>
    </source>
</evidence>
<sequence length="406" mass="43590">MDNKVQLISDGDGLTVIGDPTDVEHFLASEGLLSLSKDLVGPRLAALLRIGAVVARAGSEIAAHSGRWLKLTEESAHLYKKYGLMESKLPGISHAMVGKPGAIKSWLQVAEGPGSLLANPAILSGAAGIMAQLALQHEMSEIKSHLAAIGKKVDDVIRAQKDAELGRMVGAGIDIESAMTVLEGIGRVDDDTWSTVQGRTHTITDALGWVLRRLDALAERMEGPTKIGELAKTAKEMDSEVRESLIVLARCFELQGALDVLRLERALDKSPDELEGLRHVLAVDRQRRRERISQKIEDLMARMHAAAGKANSNVLLHLPAHRAVVGSINRVGIAVEEFHELLGIESGRHSLEATRWWDAARDPGQLKNAAVEAGRKAAAGVVVVGAAAALWANRSALTGEERGEEE</sequence>
<organism evidence="1 2">
    <name type="scientific">Streptomyces kurssanovii</name>
    <dbReference type="NCBI Taxonomy" id="67312"/>
    <lineage>
        <taxon>Bacteria</taxon>
        <taxon>Bacillati</taxon>
        <taxon>Actinomycetota</taxon>
        <taxon>Actinomycetes</taxon>
        <taxon>Kitasatosporales</taxon>
        <taxon>Streptomycetaceae</taxon>
        <taxon>Streptomyces</taxon>
    </lineage>
</organism>
<dbReference type="Proteomes" id="UP001552521">
    <property type="component" value="Unassembled WGS sequence"/>
</dbReference>
<comment type="caution">
    <text evidence="1">The sequence shown here is derived from an EMBL/GenBank/DDBJ whole genome shotgun (WGS) entry which is preliminary data.</text>
</comment>
<evidence type="ECO:0000313" key="2">
    <source>
        <dbReference type="Proteomes" id="UP001552521"/>
    </source>
</evidence>
<dbReference type="RefSeq" id="WP_364589895.1">
    <property type="nucleotide sequence ID" value="NZ_JBFAQK010000007.1"/>
</dbReference>
<dbReference type="EMBL" id="JBFAQK010000007">
    <property type="protein sequence ID" value="MEV4680703.1"/>
    <property type="molecule type" value="Genomic_DNA"/>
</dbReference>
<reference evidence="1 2" key="1">
    <citation type="submission" date="2024-06" db="EMBL/GenBank/DDBJ databases">
        <title>The Natural Products Discovery Center: Release of the First 8490 Sequenced Strains for Exploring Actinobacteria Biosynthetic Diversity.</title>
        <authorList>
            <person name="Kalkreuter E."/>
            <person name="Kautsar S.A."/>
            <person name="Yang D."/>
            <person name="Bader C.D."/>
            <person name="Teijaro C.N."/>
            <person name="Fluegel L."/>
            <person name="Davis C.M."/>
            <person name="Simpson J.R."/>
            <person name="Lauterbach L."/>
            <person name="Steele A.D."/>
            <person name="Gui C."/>
            <person name="Meng S."/>
            <person name="Li G."/>
            <person name="Viehrig K."/>
            <person name="Ye F."/>
            <person name="Su P."/>
            <person name="Kiefer A.F."/>
            <person name="Nichols A."/>
            <person name="Cepeda A.J."/>
            <person name="Yan W."/>
            <person name="Fan B."/>
            <person name="Jiang Y."/>
            <person name="Adhikari A."/>
            <person name="Zheng C.-J."/>
            <person name="Schuster L."/>
            <person name="Cowan T.M."/>
            <person name="Smanski M.J."/>
            <person name="Chevrette M.G."/>
            <person name="De Carvalho L.P.S."/>
            <person name="Shen B."/>
        </authorList>
    </citation>
    <scope>NUCLEOTIDE SEQUENCE [LARGE SCALE GENOMIC DNA]</scope>
    <source>
        <strain evidence="1 2">NPDC049344</strain>
    </source>
</reference>
<proteinExistence type="predicted"/>
<accession>A0ABV3HRH9</accession>
<name>A0ABV3HRH9_9ACTN</name>
<gene>
    <name evidence="1" type="ORF">AB0K36_08000</name>
</gene>